<dbReference type="EMBL" id="JAESVG020000004">
    <property type="protein sequence ID" value="KAG8627923.1"/>
    <property type="molecule type" value="Genomic_DNA"/>
</dbReference>
<proteinExistence type="predicted"/>
<protein>
    <recommendedName>
        <fullName evidence="1">NADPH-dependent FMN reductase-like domain-containing protein</fullName>
    </recommendedName>
</protein>
<dbReference type="OrthoDB" id="68575at2759"/>
<dbReference type="Proteomes" id="UP000809789">
    <property type="component" value="Unassembled WGS sequence"/>
</dbReference>
<dbReference type="InterPro" id="IPR050712">
    <property type="entry name" value="NAD(P)H-dep_reductase"/>
</dbReference>
<dbReference type="GO" id="GO:0005829">
    <property type="term" value="C:cytosol"/>
    <property type="evidence" value="ECO:0007669"/>
    <property type="project" value="TreeGrafter"/>
</dbReference>
<dbReference type="AlphaFoldDB" id="A0A8K0L900"/>
<organism evidence="2 3">
    <name type="scientific">Elsinoe batatas</name>
    <dbReference type="NCBI Taxonomy" id="2601811"/>
    <lineage>
        <taxon>Eukaryota</taxon>
        <taxon>Fungi</taxon>
        <taxon>Dikarya</taxon>
        <taxon>Ascomycota</taxon>
        <taxon>Pezizomycotina</taxon>
        <taxon>Dothideomycetes</taxon>
        <taxon>Dothideomycetidae</taxon>
        <taxon>Myriangiales</taxon>
        <taxon>Elsinoaceae</taxon>
        <taxon>Elsinoe</taxon>
    </lineage>
</organism>
<evidence type="ECO:0000259" key="1">
    <source>
        <dbReference type="Pfam" id="PF03358"/>
    </source>
</evidence>
<dbReference type="GO" id="GO:0016491">
    <property type="term" value="F:oxidoreductase activity"/>
    <property type="evidence" value="ECO:0007669"/>
    <property type="project" value="InterPro"/>
</dbReference>
<dbReference type="SUPFAM" id="SSF52218">
    <property type="entry name" value="Flavoproteins"/>
    <property type="match status" value="1"/>
</dbReference>
<comment type="caution">
    <text evidence="2">The sequence shown here is derived from an EMBL/GenBank/DDBJ whole genome shotgun (WGS) entry which is preliminary data.</text>
</comment>
<dbReference type="Pfam" id="PF03358">
    <property type="entry name" value="FMN_red"/>
    <property type="match status" value="1"/>
</dbReference>
<dbReference type="InterPro" id="IPR029039">
    <property type="entry name" value="Flavoprotein-like_sf"/>
</dbReference>
<feature type="domain" description="NADPH-dependent FMN reductase-like" evidence="1">
    <location>
        <begin position="1"/>
        <end position="165"/>
    </location>
</feature>
<dbReference type="PANTHER" id="PTHR30543">
    <property type="entry name" value="CHROMATE REDUCTASE"/>
    <property type="match status" value="1"/>
</dbReference>
<accession>A0A8K0L900</accession>
<dbReference type="PANTHER" id="PTHR30543:SF21">
    <property type="entry name" value="NAD(P)H-DEPENDENT FMN REDUCTASE LOT6"/>
    <property type="match status" value="1"/>
</dbReference>
<dbReference type="InterPro" id="IPR005025">
    <property type="entry name" value="FMN_Rdtase-like_dom"/>
</dbReference>
<evidence type="ECO:0000313" key="3">
    <source>
        <dbReference type="Proteomes" id="UP000809789"/>
    </source>
</evidence>
<dbReference type="Gene3D" id="3.40.50.360">
    <property type="match status" value="1"/>
</dbReference>
<keyword evidence="3" id="KW-1185">Reference proteome</keyword>
<sequence>MKIAIITGSIQDPSNTAGVAAWVTKCIQNHTAPKDGRTMIDTDFDLQQIHLSRSEGHPLPLEIDNMIPQGHPRDHGSENLAMSYQKEQVQSWSRFISSTDAVIIVSPQYNWSIPAPLKNAIDHLYHEWTDKPVALVTLGGHGGTKACEALRTVLAGGLHARLLDTDVNIKLPRAYITGPDRLKGNEPLLDVYQDTFEQIFDDLIKATEVAADSS</sequence>
<dbReference type="GO" id="GO:0010181">
    <property type="term" value="F:FMN binding"/>
    <property type="evidence" value="ECO:0007669"/>
    <property type="project" value="TreeGrafter"/>
</dbReference>
<evidence type="ECO:0000313" key="2">
    <source>
        <dbReference type="EMBL" id="KAG8627923.1"/>
    </source>
</evidence>
<gene>
    <name evidence="2" type="ORF">KVT40_003796</name>
</gene>
<name>A0A8K0L900_9PEZI</name>
<reference evidence="2" key="1">
    <citation type="submission" date="2021-07" db="EMBL/GenBank/DDBJ databases">
        <title>Elsinoe batatas strain:CRI-CJ2 Genome sequencing and assembly.</title>
        <authorList>
            <person name="Huang L."/>
        </authorList>
    </citation>
    <scope>NUCLEOTIDE SEQUENCE</scope>
    <source>
        <strain evidence="2">CRI-CJ2</strain>
    </source>
</reference>